<evidence type="ECO:0000259" key="1">
    <source>
        <dbReference type="Pfam" id="PF02470"/>
    </source>
</evidence>
<evidence type="ECO:0000313" key="4">
    <source>
        <dbReference type="Proteomes" id="UP000682202"/>
    </source>
</evidence>
<gene>
    <name evidence="3" type="ORF">F6B93_12105</name>
</gene>
<dbReference type="KEGG" id="mspg:F6B93_12105"/>
<evidence type="ECO:0000313" key="3">
    <source>
        <dbReference type="EMBL" id="QUR67745.1"/>
    </source>
</evidence>
<dbReference type="PANTHER" id="PTHR33371:SF15">
    <property type="entry name" value="LIPOPROTEIN LPRN"/>
    <property type="match status" value="1"/>
</dbReference>
<proteinExistence type="predicted"/>
<sequence>MRNHRIRRGIRGLIAVGLSALLAGCGVSLDTLPLPAPVAAGKSYALTAVFANALNLPEMAKVKLYGADIGEVEAIWAHNNAAHVTMRIRADVTLPVGSTAELRAATPLGDVFVAIKRPASRQAANVALLHDGDMIPLADTAEAPTVEELLNSMAMLINGGAIRYLVSMVNGAGEAVGGRGEKLATLLDQTKALLAKMTARSAQLNDALRQTSELTATMAAREDTINDSLAVGAPAIAVIADNADRLADLADGVARITRQLSRFPSIRGTDTRSVMADINRLSEVFNDISVDPTLSLYSFNRLIGLLMKATNSTAGHGILNVAQLSLVPWPDKNYPGDPGFHWPDGTDWHQMIGGIRYEWNLLLDKIYGADR</sequence>
<dbReference type="PROSITE" id="PS51257">
    <property type="entry name" value="PROKAR_LIPOPROTEIN"/>
    <property type="match status" value="1"/>
</dbReference>
<reference evidence="3" key="1">
    <citation type="submission" date="2019-12" db="EMBL/GenBank/DDBJ databases">
        <title>Mycobacterium spongiae sp. nov.</title>
        <authorList>
            <person name="Stinear T."/>
        </authorList>
    </citation>
    <scope>NUCLEOTIDE SEQUENCE</scope>
    <source>
        <strain evidence="3">FSD4b-SM</strain>
    </source>
</reference>
<evidence type="ECO:0000259" key="2">
    <source>
        <dbReference type="Pfam" id="PF11887"/>
    </source>
</evidence>
<dbReference type="Pfam" id="PF11887">
    <property type="entry name" value="Mce4_CUP1"/>
    <property type="match status" value="1"/>
</dbReference>
<dbReference type="InterPro" id="IPR024516">
    <property type="entry name" value="Mce_C"/>
</dbReference>
<dbReference type="PANTHER" id="PTHR33371">
    <property type="entry name" value="INTERMEMBRANE PHOSPHOLIPID TRANSPORT SYSTEM BINDING PROTEIN MLAD-RELATED"/>
    <property type="match status" value="1"/>
</dbReference>
<feature type="domain" description="Mammalian cell entry C-terminal" evidence="2">
    <location>
        <begin position="129"/>
        <end position="292"/>
    </location>
</feature>
<accession>A0A975JYP8</accession>
<dbReference type="RefSeq" id="WP_211695318.1">
    <property type="nucleotide sequence ID" value="NZ_CP046600.1"/>
</dbReference>
<feature type="domain" description="Mce/MlaD" evidence="1">
    <location>
        <begin position="43"/>
        <end position="116"/>
    </location>
</feature>
<dbReference type="AlphaFoldDB" id="A0A975JYP8"/>
<dbReference type="EMBL" id="CP046600">
    <property type="protein sequence ID" value="QUR67745.1"/>
    <property type="molecule type" value="Genomic_DNA"/>
</dbReference>
<dbReference type="Proteomes" id="UP000682202">
    <property type="component" value="Chromosome"/>
</dbReference>
<dbReference type="InterPro" id="IPR052336">
    <property type="entry name" value="MlaD_Phospholipid_Transporter"/>
</dbReference>
<dbReference type="GO" id="GO:0005576">
    <property type="term" value="C:extracellular region"/>
    <property type="evidence" value="ECO:0007669"/>
    <property type="project" value="TreeGrafter"/>
</dbReference>
<dbReference type="InterPro" id="IPR003399">
    <property type="entry name" value="Mce/MlaD"/>
</dbReference>
<protein>
    <submittedName>
        <fullName evidence="3">MCE family protein</fullName>
    </submittedName>
</protein>
<name>A0A975JYP8_9MYCO</name>
<keyword evidence="4" id="KW-1185">Reference proteome</keyword>
<dbReference type="Pfam" id="PF02470">
    <property type="entry name" value="MlaD"/>
    <property type="match status" value="1"/>
</dbReference>
<organism evidence="3 4">
    <name type="scientific">Mycobacterium spongiae</name>
    <dbReference type="NCBI Taxonomy" id="886343"/>
    <lineage>
        <taxon>Bacteria</taxon>
        <taxon>Bacillati</taxon>
        <taxon>Actinomycetota</taxon>
        <taxon>Actinomycetes</taxon>
        <taxon>Mycobacteriales</taxon>
        <taxon>Mycobacteriaceae</taxon>
        <taxon>Mycobacterium</taxon>
    </lineage>
</organism>